<sequence>MILPPNIGKINTLFNKNRIHYVGSIAKYFSSGPFLPFTQKAPKEYISALLECAEKARINMLLQHMTNSKETFLLNNQVL</sequence>
<keyword evidence="2" id="KW-1185">Reference proteome</keyword>
<evidence type="ECO:0000313" key="2">
    <source>
        <dbReference type="Proteomes" id="UP000034156"/>
    </source>
</evidence>
<reference evidence="2" key="1">
    <citation type="submission" date="2015-05" db="EMBL/GenBank/DDBJ databases">
        <title>Draft genome of Nitrosomonas communis strain Nm2.</title>
        <authorList>
            <person name="Kozlowski J.A."/>
            <person name="Kits K.D."/>
            <person name="Stein L.Y."/>
        </authorList>
    </citation>
    <scope>NUCLEOTIDE SEQUENCE [LARGE SCALE GENOMIC DNA]</scope>
    <source>
        <strain evidence="2">Nm2</strain>
    </source>
</reference>
<gene>
    <name evidence="1" type="ORF">AAW31_02600</name>
</gene>
<name>A0A0F7KDU7_9PROT</name>
<organism evidence="1 2">
    <name type="scientific">Nitrosomonas communis</name>
    <dbReference type="NCBI Taxonomy" id="44574"/>
    <lineage>
        <taxon>Bacteria</taxon>
        <taxon>Pseudomonadati</taxon>
        <taxon>Pseudomonadota</taxon>
        <taxon>Betaproteobacteria</taxon>
        <taxon>Nitrosomonadales</taxon>
        <taxon>Nitrosomonadaceae</taxon>
        <taxon>Nitrosomonas</taxon>
    </lineage>
</organism>
<evidence type="ECO:0000313" key="1">
    <source>
        <dbReference type="EMBL" id="AKH36939.1"/>
    </source>
</evidence>
<accession>A0A0F7KDU7</accession>
<dbReference type="EMBL" id="CP011451">
    <property type="protein sequence ID" value="AKH36939.1"/>
    <property type="molecule type" value="Genomic_DNA"/>
</dbReference>
<dbReference type="AlphaFoldDB" id="A0A0F7KDU7"/>
<reference evidence="1 2" key="2">
    <citation type="journal article" date="2016" name="Genome Announc.">
        <title>Genome Sequence of Nitrosomonas communis Strain Nm2, a Mesophilic Ammonia-Oxidizing Bacterium Isolated from Mediterranean Soil.</title>
        <authorList>
            <person name="Kozlowski J.A."/>
            <person name="Kits K.D."/>
            <person name="Stein L.Y."/>
        </authorList>
    </citation>
    <scope>NUCLEOTIDE SEQUENCE [LARGE SCALE GENOMIC DNA]</scope>
    <source>
        <strain evidence="1 2">Nm2</strain>
    </source>
</reference>
<dbReference type="Proteomes" id="UP000034156">
    <property type="component" value="Chromosome"/>
</dbReference>
<dbReference type="KEGG" id="nco:AAW31_02600"/>
<protein>
    <submittedName>
        <fullName evidence="1">Uncharacterized protein</fullName>
    </submittedName>
</protein>
<proteinExistence type="predicted"/>